<dbReference type="OMA" id="RVINGAC"/>
<dbReference type="InterPro" id="IPR005174">
    <property type="entry name" value="KIB1-4_b-propeller"/>
</dbReference>
<dbReference type="Gramene" id="TraesCS6D03G0750000.1">
    <property type="protein sequence ID" value="TraesCS6D03G0750000.1.CDS1"/>
    <property type="gene ID" value="TraesCS6D03G0750000"/>
</dbReference>
<dbReference type="Gramene" id="TraesJUL6D03G03811900.1">
    <property type="protein sequence ID" value="TraesJUL6D03G03811900.1.CDS1"/>
    <property type="gene ID" value="TraesJUL6D03G03811900"/>
</dbReference>
<dbReference type="SUPFAM" id="SSF81383">
    <property type="entry name" value="F-box domain"/>
    <property type="match status" value="1"/>
</dbReference>
<dbReference type="OrthoDB" id="651477at2759"/>
<dbReference type="Gramene" id="TraesSTA6D03G03769070.1">
    <property type="protein sequence ID" value="TraesSTA6D03G03769070.1.CDS1"/>
    <property type="gene ID" value="TraesSTA6D03G03769070"/>
</dbReference>
<accession>A0A3B6QJ05</accession>
<reference evidence="2" key="2">
    <citation type="submission" date="2018-10" db="UniProtKB">
        <authorList>
            <consortium name="EnsemblPlants"/>
        </authorList>
    </citation>
    <scope>IDENTIFICATION</scope>
</reference>
<proteinExistence type="predicted"/>
<dbReference type="EnsemblPlants" id="TraesCS6D02G321500.1">
    <property type="protein sequence ID" value="TraesCS6D02G321500.1.cds1"/>
    <property type="gene ID" value="TraesCS6D02G321500"/>
</dbReference>
<dbReference type="Gramene" id="TraesCLE_scaffold_049482_01G000200.1">
    <property type="protein sequence ID" value="TraesCLE_scaffold_049482_01G000200.1"/>
    <property type="gene ID" value="TraesCLE_scaffold_049482_01G000200"/>
</dbReference>
<reference evidence="2" key="1">
    <citation type="submission" date="2018-08" db="EMBL/GenBank/DDBJ databases">
        <authorList>
            <person name="Rossello M."/>
        </authorList>
    </citation>
    <scope>NUCLEOTIDE SEQUENCE [LARGE SCALE GENOMIC DNA]</scope>
    <source>
        <strain evidence="2">cv. Chinese Spring</strain>
    </source>
</reference>
<dbReference type="InterPro" id="IPR036047">
    <property type="entry name" value="F-box-like_dom_sf"/>
</dbReference>
<dbReference type="Gramene" id="TraesCS6D02G321500.1">
    <property type="protein sequence ID" value="TraesCS6D02G321500.1.cds1"/>
    <property type="gene ID" value="TraesCS6D02G321500"/>
</dbReference>
<name>A0A3B6QJ05_WHEAT</name>
<dbReference type="Gramene" id="TraesWEE_scaffold_044491_01G000200.1">
    <property type="protein sequence ID" value="TraesWEE_scaffold_044491_01G000200.1"/>
    <property type="gene ID" value="TraesWEE_scaffold_044491_01G000200"/>
</dbReference>
<dbReference type="Gramene" id="TraesROB_scaffold_065832_01G000100.1">
    <property type="protein sequence ID" value="TraesROB_scaffold_065832_01G000100.1"/>
    <property type="gene ID" value="TraesROB_scaffold_065832_01G000100"/>
</dbReference>
<dbReference type="Gramene" id="TraesJAG6D03G03758710.1">
    <property type="protein sequence ID" value="TraesJAG6D03G03758710.1.CDS1"/>
    <property type="gene ID" value="TraesJAG6D03G03758710"/>
</dbReference>
<sequence length="509" mass="57858">MTRQRWLRRSLAVPPVAEGSDVDGSHGMMTRARRRRLCLLAESSERERLANLGATDESSARETTEARRQVHFGPEEWRDWANLLPLDLVEEISGRLLSLDVAEYLRFRAVCRPWRGLTADPRTAGILDSRFRPRNWMVLSMNHEAEPHRRLLNLATAASLAIHLPALSTHCHIGAADGLLVLFHKPTKAIHLLDPLTNTVTEFPAVSNIIVAVPPYSERYIPKLLQNPLRVVPRVINGACFDDSTSRPTLILCLRAGVATIIFAKPGDAHWTLVSPGQISYPMYDSHRKVLFRTLLSLGGRCYISSPEGSVYLLELQPLPRLVEVVDQRCFAEKDYIWFNHIISHLVRGTGGRMLMVRYWRGMERFGGVEAYNRKELFTVGGITSRIELLEVDIAGRRLVPVRSLGQNAVFVGLTHCLHISTETFPSISADSVYLGCRHQQSYGFSIYHINKKKNHRRVAAKHKFVYDMTQGYTPDARPYNLDEYLVHYVDRRHNFSKSCMNHISSCFI</sequence>
<dbReference type="Pfam" id="PF03478">
    <property type="entry name" value="Beta-prop_KIB1-4"/>
    <property type="match status" value="1"/>
</dbReference>
<dbReference type="Gramene" id="TraesCAD_scaffold_046936_01G000200.1">
    <property type="protein sequence ID" value="TraesCAD_scaffold_046936_01G000200.1"/>
    <property type="gene ID" value="TraesCAD_scaffold_046936_01G000200"/>
</dbReference>
<dbReference type="Gramene" id="TraesARI6D03G03740380.1">
    <property type="protein sequence ID" value="TraesARI6D03G03740380.1.CDS1"/>
    <property type="gene ID" value="TraesARI6D03G03740380"/>
</dbReference>
<dbReference type="PANTHER" id="PTHR33165">
    <property type="entry name" value="F-BOX DOMAIN CONTAINING PROTEIN-LIKE-RELATED"/>
    <property type="match status" value="1"/>
</dbReference>
<evidence type="ECO:0000313" key="2">
    <source>
        <dbReference type="EnsemblPlants" id="TraesCS6D02G321500.1.cds1"/>
    </source>
</evidence>
<dbReference type="Gramene" id="TraesNOR6D03G03816630.1">
    <property type="protein sequence ID" value="TraesNOR6D03G03816630.1.CDS1"/>
    <property type="gene ID" value="TraesNOR6D03G03816630"/>
</dbReference>
<dbReference type="Gramene" id="TraesSYM6D03G03723720.1">
    <property type="protein sequence ID" value="TraesSYM6D03G03723720.1.CDS1"/>
    <property type="gene ID" value="TraesSYM6D03G03723720"/>
</dbReference>
<organism evidence="2">
    <name type="scientific">Triticum aestivum</name>
    <name type="common">Wheat</name>
    <dbReference type="NCBI Taxonomy" id="4565"/>
    <lineage>
        <taxon>Eukaryota</taxon>
        <taxon>Viridiplantae</taxon>
        <taxon>Streptophyta</taxon>
        <taxon>Embryophyta</taxon>
        <taxon>Tracheophyta</taxon>
        <taxon>Spermatophyta</taxon>
        <taxon>Magnoliopsida</taxon>
        <taxon>Liliopsida</taxon>
        <taxon>Poales</taxon>
        <taxon>Poaceae</taxon>
        <taxon>BOP clade</taxon>
        <taxon>Pooideae</taxon>
        <taxon>Triticodae</taxon>
        <taxon>Triticeae</taxon>
        <taxon>Triticinae</taxon>
        <taxon>Triticum</taxon>
    </lineage>
</organism>
<evidence type="ECO:0000259" key="1">
    <source>
        <dbReference type="Pfam" id="PF03478"/>
    </source>
</evidence>
<evidence type="ECO:0000313" key="3">
    <source>
        <dbReference type="Proteomes" id="UP000019116"/>
    </source>
</evidence>
<dbReference type="STRING" id="4565.A0A3B6QJ05"/>
<dbReference type="Proteomes" id="UP000019116">
    <property type="component" value="Chromosome 6D"/>
</dbReference>
<feature type="domain" description="KIB1-4 beta-propeller" evidence="1">
    <location>
        <begin position="153"/>
        <end position="435"/>
    </location>
</feature>
<dbReference type="Gramene" id="TraesMAC6D03G03774120.1">
    <property type="protein sequence ID" value="TraesMAC6D03G03774120.1.CDS1"/>
    <property type="gene ID" value="TraesMAC6D03G03774120"/>
</dbReference>
<dbReference type="Gramene" id="TraesLDM6D03G03779780.1">
    <property type="protein sequence ID" value="TraesLDM6D03G03779780.1.CDS1"/>
    <property type="gene ID" value="TraesLDM6D03G03779780"/>
</dbReference>
<dbReference type="PANTHER" id="PTHR33165:SF85">
    <property type="entry name" value="OS08G0285100 PROTEIN"/>
    <property type="match status" value="1"/>
</dbReference>
<dbReference type="Gramene" id="TraesLAC6D03G03726500.1">
    <property type="protein sequence ID" value="TraesLAC6D03G03726500.1.CDS1"/>
    <property type="gene ID" value="TraesLAC6D03G03726500"/>
</dbReference>
<keyword evidence="3" id="KW-1185">Reference proteome</keyword>
<dbReference type="AlphaFoldDB" id="A0A3B6QJ05"/>
<protein>
    <recommendedName>
        <fullName evidence="1">KIB1-4 beta-propeller domain-containing protein</fullName>
    </recommendedName>
</protein>